<organism evidence="2">
    <name type="scientific">Candidatus Electrothrix aestuarii</name>
    <dbReference type="NCBI Taxonomy" id="3062594"/>
    <lineage>
        <taxon>Bacteria</taxon>
        <taxon>Pseudomonadati</taxon>
        <taxon>Thermodesulfobacteriota</taxon>
        <taxon>Desulfobulbia</taxon>
        <taxon>Desulfobulbales</taxon>
        <taxon>Desulfobulbaceae</taxon>
        <taxon>Candidatus Electrothrix</taxon>
    </lineage>
</organism>
<reference evidence="2" key="2">
    <citation type="submission" date="2024-06" db="EMBL/GenBank/DDBJ databases">
        <authorList>
            <person name="Plum-Jensen L.E."/>
            <person name="Schramm A."/>
            <person name="Marshall I.P.G."/>
        </authorList>
    </citation>
    <scope>NUCLEOTIDE SEQUENCE</scope>
    <source>
        <strain evidence="2">Rat1</strain>
    </source>
</reference>
<dbReference type="KEGG" id="eaj:Q3M24_17185"/>
<reference evidence="2" key="1">
    <citation type="journal article" date="2024" name="Syst. Appl. Microbiol.">
        <title>First single-strain enrichments of Electrothrix cable bacteria, description of E. aestuarii sp. nov. and E. rattekaaiensis sp. nov., and proposal of a cable bacteria taxonomy following the rules of the SeqCode.</title>
        <authorList>
            <person name="Plum-Jensen L.E."/>
            <person name="Schramm A."/>
            <person name="Marshall I.P.G."/>
        </authorList>
    </citation>
    <scope>NUCLEOTIDE SEQUENCE</scope>
    <source>
        <strain evidence="2">Rat1</strain>
    </source>
</reference>
<sequence length="101" mass="11348">MELGDIAVGVIGLLLIFIGYLFLDIVLEFFVLAPGYLICRLLYSKRVDPDNGRVVFVSIVFWGAVIAAGLYIFPYFQKQCAIDSCLDSGGRYDYQHEVCIQ</sequence>
<keyword evidence="1" id="KW-0472">Membrane</keyword>
<keyword evidence="1" id="KW-0812">Transmembrane</keyword>
<evidence type="ECO:0000313" key="2">
    <source>
        <dbReference type="EMBL" id="XCN72027.1"/>
    </source>
</evidence>
<feature type="transmembrane region" description="Helical" evidence="1">
    <location>
        <begin position="54"/>
        <end position="76"/>
    </location>
</feature>
<name>A0AAU8LT67_9BACT</name>
<accession>A0AAU8LT67</accession>
<protein>
    <submittedName>
        <fullName evidence="2">Uncharacterized protein</fullName>
    </submittedName>
</protein>
<keyword evidence="1" id="KW-1133">Transmembrane helix</keyword>
<dbReference type="AlphaFoldDB" id="A0AAU8LT67"/>
<feature type="transmembrane region" description="Helical" evidence="1">
    <location>
        <begin position="6"/>
        <end position="33"/>
    </location>
</feature>
<gene>
    <name evidence="2" type="ORF">Q3M24_17185</name>
</gene>
<evidence type="ECO:0000256" key="1">
    <source>
        <dbReference type="SAM" id="Phobius"/>
    </source>
</evidence>
<dbReference type="EMBL" id="CP159373">
    <property type="protein sequence ID" value="XCN72027.1"/>
    <property type="molecule type" value="Genomic_DNA"/>
</dbReference>
<proteinExistence type="predicted"/>